<evidence type="ECO:0000256" key="4">
    <source>
        <dbReference type="ARBA" id="ARBA00023157"/>
    </source>
</evidence>
<dbReference type="InterPro" id="IPR001314">
    <property type="entry name" value="Peptidase_S1A"/>
</dbReference>
<sequence length="298" mass="31813">MKILFLLACCLALTSASGDLSTVKRIEELDVFWAQLDPQLQMLRRLSISPEIRVVNGAEARPGQFPYQALVLSFFEGDNSGLCGGTVLTQNFVLTAAHCVQIGTVATHGMAILGAHNRQQEEPHQQRIEFASVHIHPSYIATLLRNDIATIRLANPAVFSEFVQPIDLPALSDSRTFAGLQGTISGFGRTSDEDGSPASDVIMYASNPILTNADCQAAWNSILVQAQNICLSGAGGRSGCNGDSGGPLAITENGRSLQVGIASFVHGTGCASGMPSGFVRVTHYLEWIAENTDVVLRQ</sequence>
<evidence type="ECO:0000313" key="10">
    <source>
        <dbReference type="EnsemblMetazoa" id="CPIJ002098-PA"/>
    </source>
</evidence>
<dbReference type="STRING" id="7176.B0W3T2"/>
<protein>
    <submittedName>
        <fullName evidence="9">Chymotrypsin BI</fullName>
    </submittedName>
</protein>
<gene>
    <name evidence="10" type="primary">6032830</name>
    <name evidence="9" type="ORF">CpipJ_CPIJ002098</name>
</gene>
<proteinExistence type="inferred from homology"/>
<dbReference type="FunCoup" id="B0W3T2">
    <property type="interactions" value="2"/>
</dbReference>
<evidence type="ECO:0000256" key="2">
    <source>
        <dbReference type="ARBA" id="ARBA00022801"/>
    </source>
</evidence>
<evidence type="ECO:0000259" key="8">
    <source>
        <dbReference type="PROSITE" id="PS50240"/>
    </source>
</evidence>
<evidence type="ECO:0000313" key="11">
    <source>
        <dbReference type="Proteomes" id="UP000002320"/>
    </source>
</evidence>
<evidence type="ECO:0000256" key="6">
    <source>
        <dbReference type="RuleBase" id="RU363034"/>
    </source>
</evidence>
<keyword evidence="3 6" id="KW-0720">Serine protease</keyword>
<dbReference type="AlphaFoldDB" id="B0W3T2"/>
<dbReference type="GO" id="GO:0006508">
    <property type="term" value="P:proteolysis"/>
    <property type="evidence" value="ECO:0007669"/>
    <property type="project" value="UniProtKB-KW"/>
</dbReference>
<dbReference type="Gene3D" id="2.40.10.10">
    <property type="entry name" value="Trypsin-like serine proteases"/>
    <property type="match status" value="1"/>
</dbReference>
<dbReference type="InterPro" id="IPR018114">
    <property type="entry name" value="TRYPSIN_HIS"/>
</dbReference>
<dbReference type="InParanoid" id="B0W3T2"/>
<dbReference type="InterPro" id="IPR009003">
    <property type="entry name" value="Peptidase_S1_PA"/>
</dbReference>
<dbReference type="GO" id="GO:0004252">
    <property type="term" value="F:serine-type endopeptidase activity"/>
    <property type="evidence" value="ECO:0007669"/>
    <property type="project" value="InterPro"/>
</dbReference>
<keyword evidence="11" id="KW-1185">Reference proteome</keyword>
<dbReference type="VEuPathDB" id="VectorBase:CQUJHB015579"/>
<dbReference type="PANTHER" id="PTHR24250">
    <property type="entry name" value="CHYMOTRYPSIN-RELATED"/>
    <property type="match status" value="1"/>
</dbReference>
<name>B0W3T2_CULQU</name>
<keyword evidence="2 6" id="KW-0378">Hydrolase</keyword>
<dbReference type="PROSITE" id="PS00135">
    <property type="entry name" value="TRYPSIN_SER"/>
    <property type="match status" value="1"/>
</dbReference>
<evidence type="ECO:0000256" key="1">
    <source>
        <dbReference type="ARBA" id="ARBA00022670"/>
    </source>
</evidence>
<dbReference type="SMART" id="SM00020">
    <property type="entry name" value="Tryp_SPc"/>
    <property type="match status" value="1"/>
</dbReference>
<dbReference type="FunFam" id="2.40.10.10:FF:000034">
    <property type="entry name" value="Eupolytin"/>
    <property type="match status" value="1"/>
</dbReference>
<dbReference type="HOGENOM" id="CLU_006842_7_6_1"/>
<dbReference type="PROSITE" id="PS50240">
    <property type="entry name" value="TRYPSIN_DOM"/>
    <property type="match status" value="1"/>
</dbReference>
<organism>
    <name type="scientific">Culex quinquefasciatus</name>
    <name type="common">Southern house mosquito</name>
    <name type="synonym">Culex pungens</name>
    <dbReference type="NCBI Taxonomy" id="7176"/>
    <lineage>
        <taxon>Eukaryota</taxon>
        <taxon>Metazoa</taxon>
        <taxon>Ecdysozoa</taxon>
        <taxon>Arthropoda</taxon>
        <taxon>Hexapoda</taxon>
        <taxon>Insecta</taxon>
        <taxon>Pterygota</taxon>
        <taxon>Neoptera</taxon>
        <taxon>Endopterygota</taxon>
        <taxon>Diptera</taxon>
        <taxon>Nematocera</taxon>
        <taxon>Culicoidea</taxon>
        <taxon>Culicidae</taxon>
        <taxon>Culicinae</taxon>
        <taxon>Culicini</taxon>
        <taxon>Culex</taxon>
        <taxon>Culex</taxon>
    </lineage>
</organism>
<comment type="similarity">
    <text evidence="5">Belongs to the peptidase S1 family. CLIP subfamily.</text>
</comment>
<accession>B0W3T2</accession>
<dbReference type="CDD" id="cd00190">
    <property type="entry name" value="Tryp_SPc"/>
    <property type="match status" value="1"/>
</dbReference>
<dbReference type="EnsemblMetazoa" id="CPIJ002098-RA">
    <property type="protein sequence ID" value="CPIJ002098-PA"/>
    <property type="gene ID" value="CPIJ002098"/>
</dbReference>
<dbReference type="Proteomes" id="UP000002320">
    <property type="component" value="Unassembled WGS sequence"/>
</dbReference>
<evidence type="ECO:0000256" key="5">
    <source>
        <dbReference type="ARBA" id="ARBA00024195"/>
    </source>
</evidence>
<reference evidence="10" key="2">
    <citation type="submission" date="2021-02" db="UniProtKB">
        <authorList>
            <consortium name="EnsemblMetazoa"/>
        </authorList>
    </citation>
    <scope>IDENTIFICATION</scope>
    <source>
        <strain evidence="10">JHB</strain>
    </source>
</reference>
<keyword evidence="4" id="KW-1015">Disulfide bond</keyword>
<dbReference type="EMBL" id="DS231833">
    <property type="protein sequence ID" value="EDS32228.1"/>
    <property type="molecule type" value="Genomic_DNA"/>
</dbReference>
<feature type="domain" description="Peptidase S1" evidence="8">
    <location>
        <begin position="54"/>
        <end position="293"/>
    </location>
</feature>
<dbReference type="PROSITE" id="PS00134">
    <property type="entry name" value="TRYPSIN_HIS"/>
    <property type="match status" value="1"/>
</dbReference>
<dbReference type="VEuPathDB" id="VectorBase:CPIJ002098"/>
<dbReference type="OrthoDB" id="5565075at2759"/>
<feature type="signal peptide" evidence="7">
    <location>
        <begin position="1"/>
        <end position="16"/>
    </location>
</feature>
<dbReference type="KEGG" id="cqu:CpipJ_CPIJ002098"/>
<evidence type="ECO:0000256" key="7">
    <source>
        <dbReference type="SAM" id="SignalP"/>
    </source>
</evidence>
<dbReference type="Pfam" id="PF00089">
    <property type="entry name" value="Trypsin"/>
    <property type="match status" value="1"/>
</dbReference>
<dbReference type="PRINTS" id="PR00722">
    <property type="entry name" value="CHYMOTRYPSIN"/>
</dbReference>
<dbReference type="InterPro" id="IPR033116">
    <property type="entry name" value="TRYPSIN_SER"/>
</dbReference>
<dbReference type="eggNOG" id="KOG3627">
    <property type="taxonomic scope" value="Eukaryota"/>
</dbReference>
<dbReference type="MEROPS" id="S01.B16"/>
<dbReference type="InterPro" id="IPR043504">
    <property type="entry name" value="Peptidase_S1_PA_chymotrypsin"/>
</dbReference>
<evidence type="ECO:0000256" key="3">
    <source>
        <dbReference type="ARBA" id="ARBA00022825"/>
    </source>
</evidence>
<dbReference type="SUPFAM" id="SSF50494">
    <property type="entry name" value="Trypsin-like serine proteases"/>
    <property type="match status" value="1"/>
</dbReference>
<keyword evidence="7" id="KW-0732">Signal</keyword>
<keyword evidence="1 6" id="KW-0645">Protease</keyword>
<feature type="chain" id="PRO_5011407568" evidence="7">
    <location>
        <begin position="17"/>
        <end position="298"/>
    </location>
</feature>
<dbReference type="OMA" id="IPSVWVR"/>
<evidence type="ECO:0000313" key="9">
    <source>
        <dbReference type="EMBL" id="EDS32228.1"/>
    </source>
</evidence>
<dbReference type="InterPro" id="IPR001254">
    <property type="entry name" value="Trypsin_dom"/>
</dbReference>
<dbReference type="PANTHER" id="PTHR24250:SF50">
    <property type="entry name" value="PEPTIDASE S1 DOMAIN-CONTAINING PROTEIN"/>
    <property type="match status" value="1"/>
</dbReference>
<reference evidence="9" key="1">
    <citation type="submission" date="2007-03" db="EMBL/GenBank/DDBJ databases">
        <title>Annotation of Culex pipiens quinquefasciatus.</title>
        <authorList>
            <consortium name="The Broad Institute Genome Sequencing Platform"/>
            <person name="Atkinson P.W."/>
            <person name="Hemingway J."/>
            <person name="Christensen B.M."/>
            <person name="Higgs S."/>
            <person name="Kodira C."/>
            <person name="Hannick L."/>
            <person name="Megy K."/>
            <person name="O'Leary S."/>
            <person name="Pearson M."/>
            <person name="Haas B.J."/>
            <person name="Mauceli E."/>
            <person name="Wortman J.R."/>
            <person name="Lee N.H."/>
            <person name="Guigo R."/>
            <person name="Stanke M."/>
            <person name="Alvarado L."/>
            <person name="Amedeo P."/>
            <person name="Antoine C.H."/>
            <person name="Arensburger P."/>
            <person name="Bidwell S.L."/>
            <person name="Crawford M."/>
            <person name="Camaro F."/>
            <person name="Devon K."/>
            <person name="Engels R."/>
            <person name="Hammond M."/>
            <person name="Howarth C."/>
            <person name="Koehrsen M."/>
            <person name="Lawson D."/>
            <person name="Montgomery P."/>
            <person name="Nene V."/>
            <person name="Nusbaum C."/>
            <person name="Puiu D."/>
            <person name="Romero-Severson J."/>
            <person name="Severson D.W."/>
            <person name="Shumway M."/>
            <person name="Sisk P."/>
            <person name="Stolte C."/>
            <person name="Zeng Q."/>
            <person name="Eisenstadt E."/>
            <person name="Fraser-Liggett C."/>
            <person name="Strausberg R."/>
            <person name="Galagan J."/>
            <person name="Birren B."/>
            <person name="Collins F.H."/>
        </authorList>
    </citation>
    <scope>NUCLEOTIDE SEQUENCE [LARGE SCALE GENOMIC DNA]</scope>
    <source>
        <strain evidence="9">JHB</strain>
    </source>
</reference>